<feature type="domain" description="MD-2-related lipid-recognition" evidence="2">
    <location>
        <begin position="140"/>
        <end position="256"/>
    </location>
</feature>
<dbReference type="InterPro" id="IPR003172">
    <property type="entry name" value="ML_dom"/>
</dbReference>
<dbReference type="InterPro" id="IPR014756">
    <property type="entry name" value="Ig_E-set"/>
</dbReference>
<name>A0A8W8MVE7_MAGGI</name>
<keyword evidence="1" id="KW-0812">Transmembrane</keyword>
<dbReference type="Pfam" id="PF02221">
    <property type="entry name" value="E1_DerP2_DerF2"/>
    <property type="match status" value="1"/>
</dbReference>
<accession>A0A8W8MVE7</accession>
<dbReference type="Proteomes" id="UP000005408">
    <property type="component" value="Unassembled WGS sequence"/>
</dbReference>
<proteinExistence type="predicted"/>
<evidence type="ECO:0000313" key="3">
    <source>
        <dbReference type="EnsemblMetazoa" id="G35231.1:cds"/>
    </source>
</evidence>
<dbReference type="AlphaFoldDB" id="A0A8W8MVE7"/>
<dbReference type="Gene3D" id="2.60.40.770">
    <property type="match status" value="1"/>
</dbReference>
<dbReference type="SUPFAM" id="SSF81296">
    <property type="entry name" value="E set domains"/>
    <property type="match status" value="1"/>
</dbReference>
<evidence type="ECO:0000313" key="4">
    <source>
        <dbReference type="Proteomes" id="UP000005408"/>
    </source>
</evidence>
<reference evidence="3" key="1">
    <citation type="submission" date="2022-08" db="UniProtKB">
        <authorList>
            <consortium name="EnsemblMetazoa"/>
        </authorList>
    </citation>
    <scope>IDENTIFICATION</scope>
    <source>
        <strain evidence="3">05x7-T-G4-1.051#20</strain>
    </source>
</reference>
<evidence type="ECO:0000259" key="2">
    <source>
        <dbReference type="Pfam" id="PF02221"/>
    </source>
</evidence>
<keyword evidence="1" id="KW-1133">Transmembrane helix</keyword>
<feature type="transmembrane region" description="Helical" evidence="1">
    <location>
        <begin position="12"/>
        <end position="36"/>
    </location>
</feature>
<dbReference type="EnsemblMetazoa" id="G35231.1">
    <property type="protein sequence ID" value="G35231.1:cds"/>
    <property type="gene ID" value="G35231"/>
</dbReference>
<keyword evidence="1" id="KW-0472">Membrane</keyword>
<sequence>MTLNNGCNEGDFKYVILSLLMMNLSVQLAFVVVFISQSVSHEDGARRNSQRYATVSKKFNYKIFIDRKRVESQNKNIEDFEIIQNNESLWSSKSFLFAKTSTDAKLKFLKNKLSLVGLQLSDEADNNTGTVIVCGPKGAHLNITWRPKVIDPYKCVRIYFDIISPTYFDKGHGILDVYLKGSSYPMYSVDRETSCSFFKQLDPLIMCPLKKGAPIRFAIQYSKLDDLPVGSYTIVLKIFSFEANPPLVACVNFTLHIATS</sequence>
<keyword evidence="4" id="KW-1185">Reference proteome</keyword>
<protein>
    <recommendedName>
        <fullName evidence="2">MD-2-related lipid-recognition domain-containing protein</fullName>
    </recommendedName>
</protein>
<evidence type="ECO:0000256" key="1">
    <source>
        <dbReference type="SAM" id="Phobius"/>
    </source>
</evidence>
<organism evidence="3 4">
    <name type="scientific">Magallana gigas</name>
    <name type="common">Pacific oyster</name>
    <name type="synonym">Crassostrea gigas</name>
    <dbReference type="NCBI Taxonomy" id="29159"/>
    <lineage>
        <taxon>Eukaryota</taxon>
        <taxon>Metazoa</taxon>
        <taxon>Spiralia</taxon>
        <taxon>Lophotrochozoa</taxon>
        <taxon>Mollusca</taxon>
        <taxon>Bivalvia</taxon>
        <taxon>Autobranchia</taxon>
        <taxon>Pteriomorphia</taxon>
        <taxon>Ostreida</taxon>
        <taxon>Ostreoidea</taxon>
        <taxon>Ostreidae</taxon>
        <taxon>Magallana</taxon>
    </lineage>
</organism>